<dbReference type="PANTHER" id="PTHR23172">
    <property type="entry name" value="AUXILIN/CYCLIN G-ASSOCIATED KINASE-RELATED"/>
    <property type="match status" value="1"/>
</dbReference>
<feature type="region of interest" description="Disordered" evidence="4">
    <location>
        <begin position="448"/>
        <end position="671"/>
    </location>
</feature>
<feature type="compositionally biased region" description="Polar residues" evidence="4">
    <location>
        <begin position="623"/>
        <end position="638"/>
    </location>
</feature>
<feature type="compositionally biased region" description="Acidic residues" evidence="4">
    <location>
        <begin position="166"/>
        <end position="178"/>
    </location>
</feature>
<dbReference type="PANTHER" id="PTHR23172:SF19">
    <property type="entry name" value="J DOMAIN-CONTAINING PROTEIN"/>
    <property type="match status" value="1"/>
</dbReference>
<feature type="compositionally biased region" description="Polar residues" evidence="4">
    <location>
        <begin position="191"/>
        <end position="212"/>
    </location>
</feature>
<evidence type="ECO:0000259" key="6">
    <source>
        <dbReference type="PROSITE" id="PS51182"/>
    </source>
</evidence>
<dbReference type="PROSITE" id="PS50076">
    <property type="entry name" value="DNAJ_2"/>
    <property type="match status" value="1"/>
</dbReference>
<evidence type="ECO:0000256" key="2">
    <source>
        <dbReference type="ARBA" id="ARBA00022553"/>
    </source>
</evidence>
<dbReference type="SUPFAM" id="SSF49562">
    <property type="entry name" value="C2 domain (Calcium/lipid-binding domain, CaLB)"/>
    <property type="match status" value="1"/>
</dbReference>
<evidence type="ECO:0000256" key="3">
    <source>
        <dbReference type="ARBA" id="ARBA00023329"/>
    </source>
</evidence>
<feature type="compositionally biased region" description="Polar residues" evidence="4">
    <location>
        <begin position="347"/>
        <end position="359"/>
    </location>
</feature>
<evidence type="ECO:0000256" key="1">
    <source>
        <dbReference type="ARBA" id="ARBA00004541"/>
    </source>
</evidence>
<organism evidence="7 8">
    <name type="scientific">Desmophyllum pertusum</name>
    <dbReference type="NCBI Taxonomy" id="174260"/>
    <lineage>
        <taxon>Eukaryota</taxon>
        <taxon>Metazoa</taxon>
        <taxon>Cnidaria</taxon>
        <taxon>Anthozoa</taxon>
        <taxon>Hexacorallia</taxon>
        <taxon>Scleractinia</taxon>
        <taxon>Caryophylliina</taxon>
        <taxon>Caryophylliidae</taxon>
        <taxon>Desmophyllum</taxon>
    </lineage>
</organism>
<feature type="region of interest" description="Disordered" evidence="4">
    <location>
        <begin position="166"/>
        <end position="216"/>
    </location>
</feature>
<dbReference type="EMBL" id="MU825447">
    <property type="protein sequence ID" value="KAJ7388893.1"/>
    <property type="molecule type" value="Genomic_DNA"/>
</dbReference>
<dbReference type="InterPro" id="IPR035892">
    <property type="entry name" value="C2_domain_sf"/>
</dbReference>
<dbReference type="GO" id="GO:0072318">
    <property type="term" value="P:clathrin coat disassembly"/>
    <property type="evidence" value="ECO:0007669"/>
    <property type="project" value="TreeGrafter"/>
</dbReference>
<feature type="domain" description="J" evidence="5">
    <location>
        <begin position="754"/>
        <end position="818"/>
    </location>
</feature>
<evidence type="ECO:0000313" key="8">
    <source>
        <dbReference type="Proteomes" id="UP001163046"/>
    </source>
</evidence>
<protein>
    <submittedName>
        <fullName evidence="7">Uncharacterized protein</fullName>
    </submittedName>
</protein>
<dbReference type="GO" id="GO:0072583">
    <property type="term" value="P:clathrin-dependent endocytosis"/>
    <property type="evidence" value="ECO:0007669"/>
    <property type="project" value="TreeGrafter"/>
</dbReference>
<feature type="compositionally biased region" description="Polar residues" evidence="4">
    <location>
        <begin position="502"/>
        <end position="518"/>
    </location>
</feature>
<reference evidence="7" key="1">
    <citation type="submission" date="2023-01" db="EMBL/GenBank/DDBJ databases">
        <title>Genome assembly of the deep-sea coral Lophelia pertusa.</title>
        <authorList>
            <person name="Herrera S."/>
            <person name="Cordes E."/>
        </authorList>
    </citation>
    <scope>NUCLEOTIDE SEQUENCE</scope>
    <source>
        <strain evidence="7">USNM1676648</strain>
        <tissue evidence="7">Polyp</tissue>
    </source>
</reference>
<dbReference type="GO" id="GO:0030276">
    <property type="term" value="F:clathrin binding"/>
    <property type="evidence" value="ECO:0007669"/>
    <property type="project" value="TreeGrafter"/>
</dbReference>
<keyword evidence="3" id="KW-0968">Cytoplasmic vesicle</keyword>
<dbReference type="OrthoDB" id="1717591at2759"/>
<dbReference type="SMART" id="SM00271">
    <property type="entry name" value="DnaJ"/>
    <property type="match status" value="1"/>
</dbReference>
<feature type="compositionally biased region" description="Polar residues" evidence="4">
    <location>
        <begin position="527"/>
        <end position="557"/>
    </location>
</feature>
<feature type="compositionally biased region" description="Low complexity" evidence="4">
    <location>
        <begin position="604"/>
        <end position="614"/>
    </location>
</feature>
<dbReference type="FunFam" id="1.10.287.110:FF:000002">
    <property type="entry name" value="putative tyrosine-protein phosphatase auxilin isoform X2"/>
    <property type="match status" value="1"/>
</dbReference>
<feature type="compositionally biased region" description="Low complexity" evidence="4">
    <location>
        <begin position="398"/>
        <end position="410"/>
    </location>
</feature>
<dbReference type="InterPro" id="IPR036869">
    <property type="entry name" value="J_dom_sf"/>
</dbReference>
<dbReference type="GO" id="GO:0031410">
    <property type="term" value="C:cytoplasmic vesicle"/>
    <property type="evidence" value="ECO:0007669"/>
    <property type="project" value="UniProtKB-SubCell"/>
</dbReference>
<accession>A0A9W9ZW09</accession>
<keyword evidence="2" id="KW-0597">Phosphoprotein</keyword>
<comment type="subcellular location">
    <subcellularLocation>
        <location evidence="1">Cytoplasmic vesicle</location>
    </subcellularLocation>
</comment>
<dbReference type="InterPro" id="IPR014020">
    <property type="entry name" value="Tensin_C2-dom"/>
</dbReference>
<dbReference type="PROSITE" id="PS51182">
    <property type="entry name" value="C2_TENSIN"/>
    <property type="match status" value="1"/>
</dbReference>
<feature type="compositionally biased region" description="Polar residues" evidence="4">
    <location>
        <begin position="656"/>
        <end position="665"/>
    </location>
</feature>
<keyword evidence="8" id="KW-1185">Reference proteome</keyword>
<evidence type="ECO:0000256" key="4">
    <source>
        <dbReference type="SAM" id="MobiDB-lite"/>
    </source>
</evidence>
<feature type="domain" description="C2 tensin-type" evidence="6">
    <location>
        <begin position="1"/>
        <end position="130"/>
    </location>
</feature>
<feature type="compositionally biased region" description="Low complexity" evidence="4">
    <location>
        <begin position="481"/>
        <end position="499"/>
    </location>
</feature>
<feature type="compositionally biased region" description="Basic and acidic residues" evidence="4">
    <location>
        <begin position="712"/>
        <end position="721"/>
    </location>
</feature>
<dbReference type="Pfam" id="PF10409">
    <property type="entry name" value="PTEN_C2"/>
    <property type="match status" value="1"/>
</dbReference>
<dbReference type="FunFam" id="2.60.40.1110:FF:000001">
    <property type="entry name" value="cyclin-G-associated kinase isoform X2"/>
    <property type="match status" value="1"/>
</dbReference>
<evidence type="ECO:0000313" key="7">
    <source>
        <dbReference type="EMBL" id="KAJ7388893.1"/>
    </source>
</evidence>
<comment type="caution">
    <text evidence="7">The sequence shown here is derived from an EMBL/GenBank/DDBJ whole genome shotgun (WGS) entry which is preliminary data.</text>
</comment>
<feature type="region of interest" description="Disordered" evidence="4">
    <location>
        <begin position="286"/>
        <end position="311"/>
    </location>
</feature>
<dbReference type="SUPFAM" id="SSF46565">
    <property type="entry name" value="Chaperone J-domain"/>
    <property type="match status" value="1"/>
</dbReference>
<dbReference type="InterPro" id="IPR001623">
    <property type="entry name" value="DnaJ_domain"/>
</dbReference>
<dbReference type="Gene3D" id="2.60.40.1110">
    <property type="match status" value="1"/>
</dbReference>
<name>A0A9W9ZW09_9CNID</name>
<gene>
    <name evidence="7" type="ORF">OS493_035040</name>
</gene>
<dbReference type="Proteomes" id="UP001163046">
    <property type="component" value="Unassembled WGS sequence"/>
</dbReference>
<dbReference type="SMART" id="SM01326">
    <property type="entry name" value="PTEN_C2"/>
    <property type="match status" value="1"/>
</dbReference>
<sequence length="818" mass="90074">MHPVPAFNKARNGCRPFIEVYNGEQRILTTVQEIEKMRDYNLGDGKVSFPVNLTLQGDVTIVVYHGRSTLGGKVQGKMTSMRVFMLQFHTGFIKTSAQKLKYSRDELDIHKDDESKFTARFNITLDISVDAEEVNNATHTWDTLKVDKLFPQVCFSTKEEYLECQEEFEEDDDDDEEIPQERPESAESDSSDGVTASKPNKNFRSTENQRSIGDSDDEFENLRNKVHNNTVQSASDTHDFFSEREGVGNGVDKNLDLFNLKSQSSEEFNEDLFNYKSADDPNIDLFNLDSDSDSDSDEPVFSKHSPDSTNNVDLLNLGNGQESQRVTTKPASRVAVVDDMGVDLLNLSSSGSKDSQNVDLVSGTEKSPHRRMKRNKSADDILSPGLHEDEEFFNQMGSRSSSSSRENVSSFTVTGVDSPTFDPFQATRTKSPDPAADILGRNANLFDPFISNSPSKKPSTKFDPFASKQAESKAETFDPFGAETAQSSSSTESFQPFGSKGSGTNMGTFDLFGTNSSEASEDLFGIDSSQVPKTTSQAQTQSNANLFGDWGNSSAATLQPAKVPSPTPPRKPNGTVPQNKVTATPSDPFSDFGNLKSSLPKFSPAPTSSSPQTQKKPGPGISANPSWSRPAQQPSWQSGAKPGGSPKVQKKPNYAPSYTTPSSSGGVFGNYGQKWSAPKPVGKHEFSDILNAQGFKAASEQEAVDSQTLKSLKKEHNKPDDPIKAKVNEWAEGKKGNIRALLCSLHLILWEEEDRWKPCGMHNLVQPEQVKKWYRKAVLSVHPDKLTGCPEEPLARAIFMELNDAWAVFEEEGSKPLF</sequence>
<dbReference type="Gene3D" id="1.10.287.110">
    <property type="entry name" value="DnaJ domain"/>
    <property type="match status" value="1"/>
</dbReference>
<proteinExistence type="predicted"/>
<feature type="region of interest" description="Disordered" evidence="4">
    <location>
        <begin position="700"/>
        <end position="721"/>
    </location>
</feature>
<dbReference type="AlphaFoldDB" id="A0A9W9ZW09"/>
<evidence type="ECO:0000259" key="5">
    <source>
        <dbReference type="PROSITE" id="PS50076"/>
    </source>
</evidence>
<dbReference type="CDD" id="cd06257">
    <property type="entry name" value="DnaJ"/>
    <property type="match status" value="1"/>
</dbReference>
<feature type="compositionally biased region" description="Polar residues" evidence="4">
    <location>
        <begin position="575"/>
        <end position="587"/>
    </location>
</feature>
<feature type="region of interest" description="Disordered" evidence="4">
    <location>
        <begin position="347"/>
        <end position="416"/>
    </location>
</feature>